<dbReference type="InterPro" id="IPR017896">
    <property type="entry name" value="4Fe4S_Fe-S-bd"/>
</dbReference>
<feature type="domain" description="2Fe-2S ferredoxin-type" evidence="8">
    <location>
        <begin position="2"/>
        <end position="85"/>
    </location>
</feature>
<dbReference type="InterPro" id="IPR036010">
    <property type="entry name" value="2Fe-2S_ferredoxin-like_sf"/>
</dbReference>
<dbReference type="AlphaFoldDB" id="A0A9E2NWT8"/>
<dbReference type="NCBIfam" id="TIGR02512">
    <property type="entry name" value="FeFe_hydrog_A"/>
    <property type="match status" value="1"/>
</dbReference>
<dbReference type="SMART" id="SM00929">
    <property type="entry name" value="NADH-G_4Fe-4S_3"/>
    <property type="match status" value="1"/>
</dbReference>
<dbReference type="Pfam" id="PF02906">
    <property type="entry name" value="Fe_hyd_lg_C"/>
    <property type="match status" value="1"/>
</dbReference>
<keyword evidence="2" id="KW-0001">2Fe-2S</keyword>
<dbReference type="InterPro" id="IPR013352">
    <property type="entry name" value="Fe_hydrogenase_subset"/>
</dbReference>
<evidence type="ECO:0000313" key="11">
    <source>
        <dbReference type="EMBL" id="MBU3842038.1"/>
    </source>
</evidence>
<dbReference type="InterPro" id="IPR019574">
    <property type="entry name" value="NADH_UbQ_OxRdtase_Gsu_4Fe4S-bd"/>
</dbReference>
<dbReference type="GO" id="GO:0051539">
    <property type="term" value="F:4 iron, 4 sulfur cluster binding"/>
    <property type="evidence" value="ECO:0007669"/>
    <property type="project" value="UniProtKB-KW"/>
</dbReference>
<accession>A0A9E2NWT8</accession>
<dbReference type="GO" id="GO:0051537">
    <property type="term" value="F:2 iron, 2 sulfur cluster binding"/>
    <property type="evidence" value="ECO:0007669"/>
    <property type="project" value="UniProtKB-KW"/>
</dbReference>
<dbReference type="Proteomes" id="UP000724657">
    <property type="component" value="Unassembled WGS sequence"/>
</dbReference>
<dbReference type="InterPro" id="IPR017900">
    <property type="entry name" value="4Fe4S_Fe_S_CS"/>
</dbReference>
<dbReference type="CDD" id="cd00207">
    <property type="entry name" value="fer2"/>
    <property type="match status" value="1"/>
</dbReference>
<dbReference type="InterPro" id="IPR004108">
    <property type="entry name" value="Fe_hydrogenase_lsu_C"/>
</dbReference>
<dbReference type="GO" id="GO:0005506">
    <property type="term" value="F:iron ion binding"/>
    <property type="evidence" value="ECO:0007669"/>
    <property type="project" value="InterPro"/>
</dbReference>
<dbReference type="InterPro" id="IPR050340">
    <property type="entry name" value="Cytosolic_Fe-S_CAF"/>
</dbReference>
<reference evidence="11" key="1">
    <citation type="journal article" date="2021" name="PeerJ">
        <title>Extensive microbial diversity within the chicken gut microbiome revealed by metagenomics and culture.</title>
        <authorList>
            <person name="Gilroy R."/>
            <person name="Ravi A."/>
            <person name="Getino M."/>
            <person name="Pursley I."/>
            <person name="Horton D.L."/>
            <person name="Alikhan N.F."/>
            <person name="Baker D."/>
            <person name="Gharbi K."/>
            <person name="Hall N."/>
            <person name="Watson M."/>
            <person name="Adriaenssens E.M."/>
            <person name="Foster-Nyarko E."/>
            <person name="Jarju S."/>
            <person name="Secka A."/>
            <person name="Antonio M."/>
            <person name="Oren A."/>
            <person name="Chaudhuri R.R."/>
            <person name="La Ragione R."/>
            <person name="Hildebrand F."/>
            <person name="Pallen M.J."/>
        </authorList>
    </citation>
    <scope>NUCLEOTIDE SEQUENCE</scope>
    <source>
        <strain evidence="11">A6-441</strain>
    </source>
</reference>
<keyword evidence="7" id="KW-0411">Iron-sulfur</keyword>
<dbReference type="PROSITE" id="PS51085">
    <property type="entry name" value="2FE2S_FER_2"/>
    <property type="match status" value="1"/>
</dbReference>
<evidence type="ECO:0000259" key="8">
    <source>
        <dbReference type="PROSITE" id="PS51085"/>
    </source>
</evidence>
<evidence type="ECO:0000256" key="1">
    <source>
        <dbReference type="ARBA" id="ARBA00022485"/>
    </source>
</evidence>
<dbReference type="FunFam" id="3.30.70.20:FF:000035">
    <property type="entry name" value="Iron hydrogenase 1"/>
    <property type="match status" value="1"/>
</dbReference>
<keyword evidence="1" id="KW-0004">4Fe-4S</keyword>
<dbReference type="Gene3D" id="4.10.260.20">
    <property type="entry name" value="Iron hydrogenase, small subunit"/>
    <property type="match status" value="1"/>
</dbReference>
<dbReference type="PANTHER" id="PTHR11615">
    <property type="entry name" value="NITRATE, FORMATE, IRON DEHYDROGENASE"/>
    <property type="match status" value="1"/>
</dbReference>
<feature type="domain" description="4Fe-4S His(Cys)3-ligated-type" evidence="10">
    <location>
        <begin position="85"/>
        <end position="124"/>
    </location>
</feature>
<evidence type="ECO:0000259" key="9">
    <source>
        <dbReference type="PROSITE" id="PS51379"/>
    </source>
</evidence>
<dbReference type="SUPFAM" id="SSF54292">
    <property type="entry name" value="2Fe-2S ferredoxin-like"/>
    <property type="match status" value="1"/>
</dbReference>
<keyword evidence="5" id="KW-0560">Oxidoreductase</keyword>
<keyword evidence="3" id="KW-0479">Metal-binding</keyword>
<dbReference type="PROSITE" id="PS51839">
    <property type="entry name" value="4FE4S_HC3"/>
    <property type="match status" value="1"/>
</dbReference>
<dbReference type="SMART" id="SM00902">
    <property type="entry name" value="Fe_hyd_SSU"/>
    <property type="match status" value="1"/>
</dbReference>
<dbReference type="SUPFAM" id="SSF53920">
    <property type="entry name" value="Fe-only hydrogenase"/>
    <property type="match status" value="1"/>
</dbReference>
<dbReference type="Pfam" id="PF00037">
    <property type="entry name" value="Fer4"/>
    <property type="match status" value="1"/>
</dbReference>
<dbReference type="Gene3D" id="3.30.70.20">
    <property type="match status" value="1"/>
</dbReference>
<dbReference type="NCBIfam" id="NF040763">
    <property type="entry name" value="FeFe_hydrog_A6"/>
    <property type="match status" value="1"/>
</dbReference>
<proteinExistence type="predicted"/>
<organism evidence="11 12">
    <name type="scientific">Candidatus Fusobacterium pullicola</name>
    <dbReference type="NCBI Taxonomy" id="2838601"/>
    <lineage>
        <taxon>Bacteria</taxon>
        <taxon>Fusobacteriati</taxon>
        <taxon>Fusobacteriota</taxon>
        <taxon>Fusobacteriia</taxon>
        <taxon>Fusobacteriales</taxon>
        <taxon>Fusobacteriaceae</taxon>
        <taxon>Fusobacterium</taxon>
    </lineage>
</organism>
<dbReference type="GO" id="GO:0008901">
    <property type="term" value="F:ferredoxin hydrogenase activity"/>
    <property type="evidence" value="ECO:0007669"/>
    <property type="project" value="InterPro"/>
</dbReference>
<dbReference type="InterPro" id="IPR036991">
    <property type="entry name" value="Fe_hydrogenase_ssu_sf"/>
</dbReference>
<dbReference type="SUPFAM" id="SSF54862">
    <property type="entry name" value="4Fe-4S ferredoxins"/>
    <property type="match status" value="1"/>
</dbReference>
<dbReference type="Pfam" id="PF13510">
    <property type="entry name" value="Fer2_4"/>
    <property type="match status" value="1"/>
</dbReference>
<dbReference type="Gene3D" id="3.40.950.10">
    <property type="entry name" value="Fe-only Hydrogenase (Larger Subunit), Chain L, domain 3"/>
    <property type="match status" value="1"/>
</dbReference>
<keyword evidence="6" id="KW-0408">Iron</keyword>
<evidence type="ECO:0000256" key="5">
    <source>
        <dbReference type="ARBA" id="ARBA00023002"/>
    </source>
</evidence>
<dbReference type="InterPro" id="IPR009016">
    <property type="entry name" value="Fe_hydrogenase"/>
</dbReference>
<evidence type="ECO:0000313" key="12">
    <source>
        <dbReference type="Proteomes" id="UP000724657"/>
    </source>
</evidence>
<sequence length="586" mass="65435">MKMIRLKIDGKLVVAPEGTTILNAALKAGIYIPHLCYMEMKDIGYKNDCASCRICVVQVKGMNRLIPSCSTPIKEGMEVVTNSSEVMHKRRVVLELMLSDHPKDCLICGKNGNCELQKLAISFGIREMRFAGKEGKHDKQHSVSITRDITKCIMCRRCETMCGEIQTCGILTGVDRGFDVIVNTAFNKNLLETNCTMCGQCVAVCPVGALYETDNTFRLVEDLMNPKKKVIVQVAPAVRVAIGELFGIAPGVDMTKKLTTALKRLGFDGVFDTNFAADVTIMEEATELKERILANLKGEKDIKLPLFTSCCPAWVRFVELNYPEFKDNLSSTKSPQQIFGAIAKEFWAKEKEIDKKDLVCVSIMPCTAKKYEASREEFTRDGVADVDYSITTRELGRLLKQYNINLLEMPDGEFDLPLGESTGAADIFGRTGGVLEAAVRTLYEWISHGKLENLDFVPLRGFEEVRTSEIEVEGIKLRVAVAHGLGAARKLLEEIKAGREYFDAVEVMACKGGCVGGGGQPYHRGDFDIVKKRAEGLQEIDYHKEFRESHENPCVIDLYETYLGKPNGELAHRLLHTHYINRKIKK</sequence>
<dbReference type="Pfam" id="PF10588">
    <property type="entry name" value="NADH-G_4Fe-4S_3"/>
    <property type="match status" value="1"/>
</dbReference>
<gene>
    <name evidence="11" type="ORF">IAA47_03510</name>
</gene>
<dbReference type="PROSITE" id="PS51379">
    <property type="entry name" value="4FE4S_FER_2"/>
    <property type="match status" value="1"/>
</dbReference>
<dbReference type="Pfam" id="PF02256">
    <property type="entry name" value="Fe_hyd_SSU"/>
    <property type="match status" value="1"/>
</dbReference>
<dbReference type="InterPro" id="IPR049830">
    <property type="entry name" value="HndD"/>
</dbReference>
<dbReference type="PROSITE" id="PS00198">
    <property type="entry name" value="4FE4S_FER_1"/>
    <property type="match status" value="1"/>
</dbReference>
<dbReference type="InterPro" id="IPR003149">
    <property type="entry name" value="Fe_hydrogenase_ssu"/>
</dbReference>
<feature type="domain" description="4Fe-4S ferredoxin-type" evidence="9">
    <location>
        <begin position="186"/>
        <end position="215"/>
    </location>
</feature>
<evidence type="ECO:0000259" key="10">
    <source>
        <dbReference type="PROSITE" id="PS51839"/>
    </source>
</evidence>
<name>A0A9E2NWT8_9FUSO</name>
<comment type="caution">
    <text evidence="11">The sequence shown here is derived from an EMBL/GenBank/DDBJ whole genome shotgun (WGS) entry which is preliminary data.</text>
</comment>
<evidence type="ECO:0000256" key="3">
    <source>
        <dbReference type="ARBA" id="ARBA00022723"/>
    </source>
</evidence>
<protein>
    <submittedName>
        <fullName evidence="11">[FeFe] hydrogenase, group A</fullName>
    </submittedName>
</protein>
<dbReference type="Gene3D" id="3.40.50.1780">
    <property type="match status" value="1"/>
</dbReference>
<evidence type="ECO:0000256" key="2">
    <source>
        <dbReference type="ARBA" id="ARBA00022714"/>
    </source>
</evidence>
<dbReference type="FunFam" id="3.10.20.740:FF:000005">
    <property type="entry name" value="NADH:ubiquinone oxidoreductase subunit"/>
    <property type="match status" value="1"/>
</dbReference>
<dbReference type="InterPro" id="IPR001041">
    <property type="entry name" value="2Fe-2S_ferredoxin-type"/>
</dbReference>
<keyword evidence="4" id="KW-0677">Repeat</keyword>
<reference evidence="11" key="2">
    <citation type="submission" date="2021-04" db="EMBL/GenBank/DDBJ databases">
        <authorList>
            <person name="Gilroy R."/>
        </authorList>
    </citation>
    <scope>NUCLEOTIDE SEQUENCE</scope>
    <source>
        <strain evidence="11">A6-441</strain>
    </source>
</reference>
<evidence type="ECO:0000256" key="4">
    <source>
        <dbReference type="ARBA" id="ARBA00022737"/>
    </source>
</evidence>
<dbReference type="EMBL" id="JAHLFN010000028">
    <property type="protein sequence ID" value="MBU3842038.1"/>
    <property type="molecule type" value="Genomic_DNA"/>
</dbReference>
<dbReference type="Gene3D" id="3.10.20.740">
    <property type="match status" value="1"/>
</dbReference>
<evidence type="ECO:0000256" key="7">
    <source>
        <dbReference type="ARBA" id="ARBA00023014"/>
    </source>
</evidence>
<evidence type="ECO:0000256" key="6">
    <source>
        <dbReference type="ARBA" id="ARBA00023004"/>
    </source>
</evidence>